<keyword evidence="3" id="KW-1185">Reference proteome</keyword>
<dbReference type="InterPro" id="IPR036390">
    <property type="entry name" value="WH_DNA-bd_sf"/>
</dbReference>
<dbReference type="Proteomes" id="UP001246372">
    <property type="component" value="Unassembled WGS sequence"/>
</dbReference>
<protein>
    <submittedName>
        <fullName evidence="2">MarR family transcriptional regulator</fullName>
    </submittedName>
</protein>
<dbReference type="SMART" id="SM00347">
    <property type="entry name" value="HTH_MARR"/>
    <property type="match status" value="1"/>
</dbReference>
<reference evidence="2" key="1">
    <citation type="submission" date="2023-09" db="EMBL/GenBank/DDBJ databases">
        <title>Paucibacter sp. APW11 Genome sequencing and assembly.</title>
        <authorList>
            <person name="Kim I."/>
        </authorList>
    </citation>
    <scope>NUCLEOTIDE SEQUENCE</scope>
    <source>
        <strain evidence="2">APW11</strain>
    </source>
</reference>
<dbReference type="EMBL" id="JAVXZY010000008">
    <property type="protein sequence ID" value="MDT9001358.1"/>
    <property type="molecule type" value="Genomic_DNA"/>
</dbReference>
<evidence type="ECO:0000313" key="3">
    <source>
        <dbReference type="Proteomes" id="UP001246372"/>
    </source>
</evidence>
<dbReference type="InterPro" id="IPR011991">
    <property type="entry name" value="ArsR-like_HTH"/>
</dbReference>
<feature type="domain" description="HTH marR-type" evidence="1">
    <location>
        <begin position="1"/>
        <end position="148"/>
    </location>
</feature>
<accession>A0ABU3PFL8</accession>
<dbReference type="CDD" id="cd00090">
    <property type="entry name" value="HTH_ARSR"/>
    <property type="match status" value="1"/>
</dbReference>
<evidence type="ECO:0000313" key="2">
    <source>
        <dbReference type="EMBL" id="MDT9001358.1"/>
    </source>
</evidence>
<organism evidence="2 3">
    <name type="scientific">Roseateles aquae</name>
    <dbReference type="NCBI Taxonomy" id="3077235"/>
    <lineage>
        <taxon>Bacteria</taxon>
        <taxon>Pseudomonadati</taxon>
        <taxon>Pseudomonadota</taxon>
        <taxon>Betaproteobacteria</taxon>
        <taxon>Burkholderiales</taxon>
        <taxon>Sphaerotilaceae</taxon>
        <taxon>Roseateles</taxon>
    </lineage>
</organism>
<name>A0ABU3PFL8_9BURK</name>
<dbReference type="PROSITE" id="PS50995">
    <property type="entry name" value="HTH_MARR_2"/>
    <property type="match status" value="1"/>
</dbReference>
<dbReference type="InterPro" id="IPR036388">
    <property type="entry name" value="WH-like_DNA-bd_sf"/>
</dbReference>
<dbReference type="SUPFAM" id="SSF46785">
    <property type="entry name" value="Winged helix' DNA-binding domain"/>
    <property type="match status" value="1"/>
</dbReference>
<dbReference type="Pfam" id="PF12802">
    <property type="entry name" value="MarR_2"/>
    <property type="match status" value="1"/>
</dbReference>
<comment type="caution">
    <text evidence="2">The sequence shown here is derived from an EMBL/GenBank/DDBJ whole genome shotgun (WGS) entry which is preliminary data.</text>
</comment>
<dbReference type="RefSeq" id="WP_315652231.1">
    <property type="nucleotide sequence ID" value="NZ_JAVXZY010000008.1"/>
</dbReference>
<dbReference type="PRINTS" id="PR00598">
    <property type="entry name" value="HTHMARR"/>
</dbReference>
<gene>
    <name evidence="2" type="ORF">RQP53_18910</name>
</gene>
<dbReference type="InterPro" id="IPR039422">
    <property type="entry name" value="MarR/SlyA-like"/>
</dbReference>
<dbReference type="PANTHER" id="PTHR33164:SF43">
    <property type="entry name" value="HTH-TYPE TRANSCRIPTIONAL REPRESSOR YETL"/>
    <property type="match status" value="1"/>
</dbReference>
<evidence type="ECO:0000259" key="1">
    <source>
        <dbReference type="PROSITE" id="PS50995"/>
    </source>
</evidence>
<dbReference type="Gene3D" id="1.10.10.10">
    <property type="entry name" value="Winged helix-like DNA-binding domain superfamily/Winged helix DNA-binding domain"/>
    <property type="match status" value="1"/>
</dbReference>
<dbReference type="PANTHER" id="PTHR33164">
    <property type="entry name" value="TRANSCRIPTIONAL REGULATOR, MARR FAMILY"/>
    <property type="match status" value="1"/>
</dbReference>
<sequence>MQDVVKDLGFLTLGTRFKRIGELLQAQTQALLAQGELHLPAAHFPLLAALDRLGPLAVSELSEAVGVSQPVVSRSLLGLQAAGLVESEGLPGDRRVRQIRLSQQGQQLVQGAKQQLWPAIEAAVAEACQALQGPLLEQLAALEAALAHKPLPQRAAEARSRSIKPARRRAA</sequence>
<proteinExistence type="predicted"/>
<dbReference type="InterPro" id="IPR000835">
    <property type="entry name" value="HTH_MarR-typ"/>
</dbReference>